<dbReference type="GO" id="GO:0006890">
    <property type="term" value="P:retrograde vesicle-mediated transport, Golgi to endoplasmic reticulum"/>
    <property type="evidence" value="ECO:0007669"/>
    <property type="project" value="InterPro"/>
</dbReference>
<sequence>MGADEHDEVLAVGRQVLASLPRDARAADGAWQWDVVSSGLRELHASLRVQLAAQEAEYERVDEELRSLETAFPADSERLEQQVDGLLDEIQRLLPELDGADAHFGQVMALIEPATQQLETLQAKAKYLATALDVEKHSQHVKKLAEEATADALDAFQAFAAFVQTIPTEYKAIQQEAGRRLDALSMGLKTFAVEKLQHALDAVEWPTGFASEQLEDKAAEFAQIGRAFDYVVTLQASQRLGETGETTEDPGFHDLWAMDCVLEPFRLRFRYHFERTESKTNRLTKPEWYLSHVLDQTRAHADFFTKILTPQLEKHRAIVDCIDAQLLFLRGLIRMAMKKLESDWPTLLMQRAVLCHTLDEVLLFEQTLDDEFGYDSYATSQRSLFPRCVDVLTADTSRLFAWTKIDVDFAQETIKELMKEDAWHVADGEESKTPEIAQQFMTMLDFLCRRFAYMYEEEHRYMYITQVHFVLLQQFRQACRKRARSYDVPTLLWQGRSLDNLFLVVNGLQHVVDVLSAWDQSSLFLELMRKVADSDKSRSQVLKMHVQYSKTVLKNAAKVASETIMAREEAVAVRQAIAGPGSMIGPTAALSAAYSVGSKTMKSLFGRQQGVEAVDDSEPSVQSPRHVTTDRRGSVDAGPTGNSEVDDELLLFSRTMFDRHITEYKALITTILRDIQDGLLDHVRRALNAYRMSSHWTQDTFSDEALLADLDVSSELGGTWTRLHQVLTAAKCLLVGDSLGQLWKPLVAAIDDAVLAAATNATTAPIKAPTAQSSTFSLTGAVTAIGAVAAPHAVDNRVWSVSAKKQFVVDTNALAVVFQGCAKNPKAYLRKAFDLNRLVEMDESKLADLRHAIGFSSTQDGPSMEMEQITTMLEARNILTLSPQQVMAFCVHQLGAQ</sequence>
<comment type="caution">
    <text evidence="3">The sequence shown here is derived from an EMBL/GenBank/DDBJ whole genome shotgun (WGS) entry which is preliminary data.</text>
</comment>
<organism evidence="3 4">
    <name type="scientific">Pythium oligandrum</name>
    <name type="common">Mycoparasitic fungus</name>
    <dbReference type="NCBI Taxonomy" id="41045"/>
    <lineage>
        <taxon>Eukaryota</taxon>
        <taxon>Sar</taxon>
        <taxon>Stramenopiles</taxon>
        <taxon>Oomycota</taxon>
        <taxon>Peronosporomycetes</taxon>
        <taxon>Pythiales</taxon>
        <taxon>Pythiaceae</taxon>
        <taxon>Pythium</taxon>
    </lineage>
</organism>
<proteinExistence type="predicted"/>
<name>A0A8K1C886_PYTOL</name>
<dbReference type="Proteomes" id="UP000794436">
    <property type="component" value="Unassembled WGS sequence"/>
</dbReference>
<accession>A0A8K1C886</accession>
<feature type="coiled-coil region" evidence="1">
    <location>
        <begin position="44"/>
        <end position="71"/>
    </location>
</feature>
<evidence type="ECO:0000313" key="3">
    <source>
        <dbReference type="EMBL" id="TMW58211.1"/>
    </source>
</evidence>
<protein>
    <submittedName>
        <fullName evidence="3">Uncharacterized protein</fullName>
    </submittedName>
</protein>
<keyword evidence="1" id="KW-0175">Coiled coil</keyword>
<dbReference type="PANTHER" id="PTHR13520">
    <property type="entry name" value="RAD50-INTERACTING PROTEIN 1 RINT-1"/>
    <property type="match status" value="1"/>
</dbReference>
<dbReference type="OrthoDB" id="2189254at2759"/>
<dbReference type="InterPro" id="IPR007528">
    <property type="entry name" value="RINT1_Tip20"/>
</dbReference>
<evidence type="ECO:0000313" key="4">
    <source>
        <dbReference type="Proteomes" id="UP000794436"/>
    </source>
</evidence>
<feature type="region of interest" description="Disordered" evidence="2">
    <location>
        <begin position="612"/>
        <end position="641"/>
    </location>
</feature>
<dbReference type="PROSITE" id="PS51386">
    <property type="entry name" value="RINT1_TIP20"/>
    <property type="match status" value="1"/>
</dbReference>
<evidence type="ECO:0000256" key="1">
    <source>
        <dbReference type="SAM" id="Coils"/>
    </source>
</evidence>
<dbReference type="AlphaFoldDB" id="A0A8K1C886"/>
<dbReference type="GO" id="GO:0006888">
    <property type="term" value="P:endoplasmic reticulum to Golgi vesicle-mediated transport"/>
    <property type="evidence" value="ECO:0007669"/>
    <property type="project" value="InterPro"/>
</dbReference>
<gene>
    <name evidence="3" type="ORF">Poli38472_011799</name>
</gene>
<dbReference type="Pfam" id="PF04437">
    <property type="entry name" value="RINT1_TIP1"/>
    <property type="match status" value="1"/>
</dbReference>
<evidence type="ECO:0000256" key="2">
    <source>
        <dbReference type="SAM" id="MobiDB-lite"/>
    </source>
</evidence>
<dbReference type="GO" id="GO:0060628">
    <property type="term" value="P:regulation of ER to Golgi vesicle-mediated transport"/>
    <property type="evidence" value="ECO:0007669"/>
    <property type="project" value="TreeGrafter"/>
</dbReference>
<dbReference type="Gene3D" id="1.20.58.1420">
    <property type="entry name" value="Dsl1p vesicle tethering complex, Tip20p subunit, domain B"/>
    <property type="match status" value="1"/>
</dbReference>
<keyword evidence="4" id="KW-1185">Reference proteome</keyword>
<dbReference type="EMBL" id="SPLM01000112">
    <property type="protein sequence ID" value="TMW58211.1"/>
    <property type="molecule type" value="Genomic_DNA"/>
</dbReference>
<dbReference type="PANTHER" id="PTHR13520:SF0">
    <property type="entry name" value="RAD50-INTERACTING PROTEIN 1"/>
    <property type="match status" value="1"/>
</dbReference>
<dbReference type="GO" id="GO:0070939">
    <property type="term" value="C:Dsl1/NZR complex"/>
    <property type="evidence" value="ECO:0007669"/>
    <property type="project" value="InterPro"/>
</dbReference>
<dbReference type="InterPro" id="IPR042042">
    <property type="entry name" value="Tip20p_domB"/>
</dbReference>
<reference evidence="3" key="1">
    <citation type="submission" date="2019-03" db="EMBL/GenBank/DDBJ databases">
        <title>Long read genome sequence of the mycoparasitic Pythium oligandrum ATCC 38472 isolated from sugarbeet rhizosphere.</title>
        <authorList>
            <person name="Gaulin E."/>
        </authorList>
    </citation>
    <scope>NUCLEOTIDE SEQUENCE</scope>
    <source>
        <strain evidence="3">ATCC 38472_TT</strain>
    </source>
</reference>